<proteinExistence type="predicted"/>
<organism evidence="2">
    <name type="scientific">Ditylum brightwellii</name>
    <dbReference type="NCBI Taxonomy" id="49249"/>
    <lineage>
        <taxon>Eukaryota</taxon>
        <taxon>Sar</taxon>
        <taxon>Stramenopiles</taxon>
        <taxon>Ochrophyta</taxon>
        <taxon>Bacillariophyta</taxon>
        <taxon>Mediophyceae</taxon>
        <taxon>Lithodesmiophycidae</taxon>
        <taxon>Lithodesmiales</taxon>
        <taxon>Lithodesmiaceae</taxon>
        <taxon>Ditylum</taxon>
    </lineage>
</organism>
<name>A0A7S4QN26_9STRA</name>
<dbReference type="EMBL" id="HBNS01005288">
    <property type="protein sequence ID" value="CAE4586722.1"/>
    <property type="molecule type" value="Transcribed_RNA"/>
</dbReference>
<protein>
    <submittedName>
        <fullName evidence="2">Uncharacterized protein</fullName>
    </submittedName>
</protein>
<feature type="region of interest" description="Disordered" evidence="1">
    <location>
        <begin position="115"/>
        <end position="145"/>
    </location>
</feature>
<accession>A0A7S4QN26</accession>
<evidence type="ECO:0000313" key="2">
    <source>
        <dbReference type="EMBL" id="CAE4586722.1"/>
    </source>
</evidence>
<feature type="compositionally biased region" description="Low complexity" evidence="1">
    <location>
        <begin position="120"/>
        <end position="138"/>
    </location>
</feature>
<gene>
    <name evidence="2" type="ORF">DBRI00130_LOCUS4303</name>
</gene>
<feature type="region of interest" description="Disordered" evidence="1">
    <location>
        <begin position="67"/>
        <end position="89"/>
    </location>
</feature>
<evidence type="ECO:0000256" key="1">
    <source>
        <dbReference type="SAM" id="MobiDB-lite"/>
    </source>
</evidence>
<dbReference type="AlphaFoldDB" id="A0A7S4QN26"/>
<reference evidence="2" key="1">
    <citation type="submission" date="2021-01" db="EMBL/GenBank/DDBJ databases">
        <authorList>
            <person name="Corre E."/>
            <person name="Pelletier E."/>
            <person name="Niang G."/>
            <person name="Scheremetjew M."/>
            <person name="Finn R."/>
            <person name="Kale V."/>
            <person name="Holt S."/>
            <person name="Cochrane G."/>
            <person name="Meng A."/>
            <person name="Brown T."/>
            <person name="Cohen L."/>
        </authorList>
    </citation>
    <scope>NUCLEOTIDE SEQUENCE</scope>
    <source>
        <strain evidence="2">GSO104</strain>
    </source>
</reference>
<sequence length="362" mass="39714">MGNFKFIPWKHLRVASMMPQIKLLLFASSIHSFVSATTRGTTSAVSRKLSTSNDYIIDNLFGDRGNWKTPKEKNSINPDDLPNYKPVSSITPSALPSTELSSNFTLKPSVYPTNEPINVPSAMPPTTSSSTPSDFSASNQSKKPNQNLLDIKASVPSSFPSTQPSDLMTSKPSLLPSMHPIVVSSLMPSPMPSTTQYPFLPDSSSPHALQSSPYSSSLVLTHSLPTFPSNPIPLAPLNSPSIMPSLNPSVLMCTTNGDFITINTGQAKKISYFYEVETNPNISHSISSIIPMIESDIHNVLLPLLFELCHDVRRLKGSLRQHHKERRVNVIGLSSQPPDTLKDVGKLCFQIQAKLLLRVHVW</sequence>